<dbReference type="AlphaFoldDB" id="A0A451ACL4"/>
<gene>
    <name evidence="1" type="ORF">BECKUNK1418G_GA0071005_103710</name>
    <name evidence="2" type="ORF">BECKUNK1418H_GA0071006_104211</name>
</gene>
<reference evidence="1" key="1">
    <citation type="submission" date="2019-02" db="EMBL/GenBank/DDBJ databases">
        <authorList>
            <person name="Gruber-Vodicka R. H."/>
            <person name="Seah K. B. B."/>
        </authorList>
    </citation>
    <scope>NUCLEOTIDE SEQUENCE</scope>
    <source>
        <strain evidence="2">BECK_BY19</strain>
        <strain evidence="1">BECK_BY8</strain>
    </source>
</reference>
<evidence type="ECO:0000313" key="2">
    <source>
        <dbReference type="EMBL" id="VFK70906.1"/>
    </source>
</evidence>
<sequence length="311" mass="35722">MREHQFFRIFQHEPMFPIISLVDDAREFPEQLGSKKKFWLRIDEKPYLFKIGRPRTGENWAEKIAAELAELLGLPHAHYDLAVWREQKGVLSPGIVPEGGHLILGNELLADIHADYPESKGRRVPEHTLGRIHALLIDPTIGFPPSWHPPSNTISTAYDLFLGYLLLDAWIANQDRHHENWGLVEHKNDTYLAPSFDHAASMGQNETDDTRRVRLTTKDQRRHISAYVKKARSAIHEGETSKKPMLTFDLFQKAAARSPQTAQIWLDQLQKISENDCWNLFEKLPLGEITPPAKQFALTLLALNRKRLLDP</sequence>
<dbReference type="Gene3D" id="1.10.1070.20">
    <property type="match status" value="1"/>
</dbReference>
<evidence type="ECO:0000313" key="1">
    <source>
        <dbReference type="EMBL" id="VFK63790.1"/>
    </source>
</evidence>
<protein>
    <recommendedName>
        <fullName evidence="3">HipA-like C-terminal domain-containing protein</fullName>
    </recommendedName>
</protein>
<dbReference type="EMBL" id="CAADGD010000042">
    <property type="protein sequence ID" value="VFK70906.1"/>
    <property type="molecule type" value="Genomic_DNA"/>
</dbReference>
<proteinExistence type="predicted"/>
<accession>A0A451ACL4</accession>
<dbReference type="EMBL" id="CAADFZ010000037">
    <property type="protein sequence ID" value="VFK63790.1"/>
    <property type="molecule type" value="Genomic_DNA"/>
</dbReference>
<organism evidence="1">
    <name type="scientific">Candidatus Kentrum sp. UNK</name>
    <dbReference type="NCBI Taxonomy" id="2126344"/>
    <lineage>
        <taxon>Bacteria</taxon>
        <taxon>Pseudomonadati</taxon>
        <taxon>Pseudomonadota</taxon>
        <taxon>Gammaproteobacteria</taxon>
        <taxon>Candidatus Kentrum</taxon>
    </lineage>
</organism>
<evidence type="ECO:0008006" key="3">
    <source>
        <dbReference type="Google" id="ProtNLM"/>
    </source>
</evidence>
<name>A0A451ACL4_9GAMM</name>